<evidence type="ECO:0000256" key="1">
    <source>
        <dbReference type="SAM" id="MobiDB-lite"/>
    </source>
</evidence>
<name>F8NYP9_SERL9</name>
<feature type="compositionally biased region" description="Polar residues" evidence="1">
    <location>
        <begin position="335"/>
        <end position="349"/>
    </location>
</feature>
<gene>
    <name evidence="3" type="ORF">SERLADRAFT_439026</name>
</gene>
<protein>
    <recommendedName>
        <fullName evidence="2">FIST domain-containing protein</fullName>
    </recommendedName>
</protein>
<sequence>MLIHASTVLARTPASILSHLSRIAANHSNDNVLFTLSANAPELSTLVSRLTSISPFHIGCLSAPLPGLHSQGLIACSVSAFDRKSSASFRSTIPGQVPPQVGRWHAFRKKESLPSASTLDLENIRKEDINWENVWDKHSGDNILPEGLQSTRIHDVNTLIYISDTAPEGISNCLDNFPNATKLGLIASWTPFVTGRPVTLFHDKNIYSSGAVGIALTNREGASTPTVGVKFSGLTSLTPVLKVTRSEGNLVNELDNMNPSELLLNAIRMHGIGDSRSLKEDKFYLGAMKHNKLDQVHRILAGGPSRGTIALQSQAAPVEGTPVQLFHQPKKDSPQDPTVSQCQPPGNRSFSFMATETLTDITPEPRHPPAKTDSFSAEIGMVQMSLCGDVLQQDRWPT</sequence>
<dbReference type="GeneID" id="18815133"/>
<dbReference type="Proteomes" id="UP000008064">
    <property type="component" value="Unassembled WGS sequence"/>
</dbReference>
<dbReference type="HOGENOM" id="CLU_051231_0_0_1"/>
<dbReference type="EMBL" id="GL945435">
    <property type="protein sequence ID" value="EGO23720.1"/>
    <property type="molecule type" value="Genomic_DNA"/>
</dbReference>
<accession>F8NYP9</accession>
<dbReference type="OrthoDB" id="10251508at2759"/>
<dbReference type="AlphaFoldDB" id="F8NYP9"/>
<evidence type="ECO:0000259" key="2">
    <source>
        <dbReference type="Pfam" id="PF08495"/>
    </source>
</evidence>
<dbReference type="Pfam" id="PF08495">
    <property type="entry name" value="FIST"/>
    <property type="match status" value="1"/>
</dbReference>
<reference evidence="3" key="1">
    <citation type="submission" date="2011-04" db="EMBL/GenBank/DDBJ databases">
        <title>Evolution of plant cell wall degrading machinery underlies the functional diversity of forest fungi.</title>
        <authorList>
            <consortium name="US DOE Joint Genome Institute (JGI-PGF)"/>
            <person name="Eastwood D.C."/>
            <person name="Floudas D."/>
            <person name="Binder M."/>
            <person name="Majcherczyk A."/>
            <person name="Schneider P."/>
            <person name="Aerts A."/>
            <person name="Asiegbu F.O."/>
            <person name="Baker S.E."/>
            <person name="Barry K."/>
            <person name="Bendiksby M."/>
            <person name="Blumentritt M."/>
            <person name="Coutinho P.M."/>
            <person name="Cullen D."/>
            <person name="Cullen D."/>
            <person name="Gathman A."/>
            <person name="Goodell B."/>
            <person name="Henrissat B."/>
            <person name="Ihrmark K."/>
            <person name="Kauserud H."/>
            <person name="Kohler A."/>
            <person name="LaButti K."/>
            <person name="Lapidus A."/>
            <person name="Lavin J.L."/>
            <person name="Lee Y.-H."/>
            <person name="Lindquist E."/>
            <person name="Lilly W."/>
            <person name="Lucas S."/>
            <person name="Morin E."/>
            <person name="Murat C."/>
            <person name="Oguiza J.A."/>
            <person name="Park J."/>
            <person name="Pisabarro A.G."/>
            <person name="Riley R."/>
            <person name="Rosling A."/>
            <person name="Salamov A."/>
            <person name="Schmidt O."/>
            <person name="Schmutz J."/>
            <person name="Skrede I."/>
            <person name="Stenlid J."/>
            <person name="Wiebenga A."/>
            <person name="Xie X."/>
            <person name="Kues U."/>
            <person name="Hibbett D.S."/>
            <person name="Hoffmeister D."/>
            <person name="Hogberg N."/>
            <person name="Martin F."/>
            <person name="Grigoriev I.V."/>
            <person name="Watkinson S.C."/>
        </authorList>
    </citation>
    <scope>NUCLEOTIDE SEQUENCE</scope>
    <source>
        <strain evidence="3">S7.9</strain>
    </source>
</reference>
<proteinExistence type="predicted"/>
<feature type="domain" description="FIST" evidence="2">
    <location>
        <begin position="199"/>
        <end position="256"/>
    </location>
</feature>
<organism>
    <name type="scientific">Serpula lacrymans var. lacrymans (strain S7.9)</name>
    <name type="common">Dry rot fungus</name>
    <dbReference type="NCBI Taxonomy" id="578457"/>
    <lineage>
        <taxon>Eukaryota</taxon>
        <taxon>Fungi</taxon>
        <taxon>Dikarya</taxon>
        <taxon>Basidiomycota</taxon>
        <taxon>Agaricomycotina</taxon>
        <taxon>Agaricomycetes</taxon>
        <taxon>Agaricomycetidae</taxon>
        <taxon>Boletales</taxon>
        <taxon>Coniophorineae</taxon>
        <taxon>Serpulaceae</taxon>
        <taxon>Serpula</taxon>
    </lineage>
</organism>
<dbReference type="KEGG" id="sla:SERLADRAFT_439026"/>
<feature type="region of interest" description="Disordered" evidence="1">
    <location>
        <begin position="327"/>
        <end position="349"/>
    </location>
</feature>
<dbReference type="InterPro" id="IPR013702">
    <property type="entry name" value="FIST_domain_N"/>
</dbReference>
<dbReference type="RefSeq" id="XP_007319482.1">
    <property type="nucleotide sequence ID" value="XM_007319420.1"/>
</dbReference>
<evidence type="ECO:0000313" key="3">
    <source>
        <dbReference type="EMBL" id="EGO23720.1"/>
    </source>
</evidence>